<feature type="domain" description="NlpC/P60" evidence="6">
    <location>
        <begin position="48"/>
        <end position="173"/>
    </location>
</feature>
<protein>
    <submittedName>
        <fullName evidence="7">C40 family peptidase</fullName>
    </submittedName>
</protein>
<evidence type="ECO:0000256" key="2">
    <source>
        <dbReference type="ARBA" id="ARBA00022670"/>
    </source>
</evidence>
<dbReference type="RefSeq" id="WP_191709463.1">
    <property type="nucleotide sequence ID" value="NZ_JACSPQ010000001.1"/>
</dbReference>
<evidence type="ECO:0000313" key="8">
    <source>
        <dbReference type="Proteomes" id="UP000616346"/>
    </source>
</evidence>
<gene>
    <name evidence="7" type="ORF">H9626_02485</name>
</gene>
<dbReference type="Pfam" id="PF00877">
    <property type="entry name" value="NLPC_P60"/>
    <property type="match status" value="1"/>
</dbReference>
<proteinExistence type="inferred from homology"/>
<dbReference type="Gene3D" id="3.90.1720.10">
    <property type="entry name" value="endopeptidase domain like (from Nostoc punctiforme)"/>
    <property type="match status" value="1"/>
</dbReference>
<dbReference type="InterPro" id="IPR000064">
    <property type="entry name" value="NLP_P60_dom"/>
</dbReference>
<dbReference type="InterPro" id="IPR038765">
    <property type="entry name" value="Papain-like_cys_pep_sf"/>
</dbReference>
<evidence type="ECO:0000256" key="1">
    <source>
        <dbReference type="ARBA" id="ARBA00007074"/>
    </source>
</evidence>
<evidence type="ECO:0000313" key="7">
    <source>
        <dbReference type="EMBL" id="MBD8001089.1"/>
    </source>
</evidence>
<evidence type="ECO:0000259" key="6">
    <source>
        <dbReference type="PROSITE" id="PS51935"/>
    </source>
</evidence>
<dbReference type="Proteomes" id="UP000616346">
    <property type="component" value="Unassembled WGS sequence"/>
</dbReference>
<organism evidence="7 8">
    <name type="scientific">Phocaeicola faecium</name>
    <dbReference type="NCBI Taxonomy" id="2762213"/>
    <lineage>
        <taxon>Bacteria</taxon>
        <taxon>Pseudomonadati</taxon>
        <taxon>Bacteroidota</taxon>
        <taxon>Bacteroidia</taxon>
        <taxon>Bacteroidales</taxon>
        <taxon>Bacteroidaceae</taxon>
        <taxon>Phocaeicola</taxon>
    </lineage>
</organism>
<evidence type="ECO:0000256" key="3">
    <source>
        <dbReference type="ARBA" id="ARBA00022729"/>
    </source>
</evidence>
<dbReference type="EMBL" id="JACSPQ010000001">
    <property type="protein sequence ID" value="MBD8001089.1"/>
    <property type="molecule type" value="Genomic_DNA"/>
</dbReference>
<keyword evidence="5" id="KW-0788">Thiol protease</keyword>
<comment type="caution">
    <text evidence="7">The sequence shown here is derived from an EMBL/GenBank/DDBJ whole genome shotgun (WGS) entry which is preliminary data.</text>
</comment>
<keyword evidence="3" id="KW-0732">Signal</keyword>
<sequence>MCRRFKHISLWVGIIVTMVLTSCGTRAPRYDFQALAHAAVRLDMDIDEKDNHALYIEAARWMGVPYRYGGKTMRGVDCSGLTTQIYKKVYRKKLKNNADDQRTQDCRKVTKGKLKEGDLVFFHNGRSKRRATHVGIYLKDGKFIHASSSQGVIISRVNDTYYKKCWMQGGRVK</sequence>
<dbReference type="PANTHER" id="PTHR47360">
    <property type="entry name" value="MUREIN DD-ENDOPEPTIDASE MEPS/MUREIN LD-CARBOXYPEPTIDASE"/>
    <property type="match status" value="1"/>
</dbReference>
<dbReference type="InterPro" id="IPR052062">
    <property type="entry name" value="Murein_DD/LD_carboxypeptidase"/>
</dbReference>
<keyword evidence="4" id="KW-0378">Hydrolase</keyword>
<reference evidence="7 8" key="1">
    <citation type="submission" date="2020-08" db="EMBL/GenBank/DDBJ databases">
        <title>A Genomic Blueprint of the Chicken Gut Microbiome.</title>
        <authorList>
            <person name="Gilroy R."/>
            <person name="Ravi A."/>
            <person name="Getino M."/>
            <person name="Pursley I."/>
            <person name="Horton D.L."/>
            <person name="Alikhan N.-F."/>
            <person name="Baker D."/>
            <person name="Gharbi K."/>
            <person name="Hall N."/>
            <person name="Watson M."/>
            <person name="Adriaenssens E.M."/>
            <person name="Foster-Nyarko E."/>
            <person name="Jarju S."/>
            <person name="Secka A."/>
            <person name="Antonio M."/>
            <person name="Oren A."/>
            <person name="Chaudhuri R."/>
            <person name="La Ragione R.M."/>
            <person name="Hildebrand F."/>
            <person name="Pallen M.J."/>
        </authorList>
    </citation>
    <scope>NUCLEOTIDE SEQUENCE [LARGE SCALE GENOMIC DNA]</scope>
    <source>
        <strain evidence="7 8">Sa1YUN3</strain>
    </source>
</reference>
<dbReference type="SUPFAM" id="SSF54001">
    <property type="entry name" value="Cysteine proteinases"/>
    <property type="match status" value="1"/>
</dbReference>
<keyword evidence="2" id="KW-0645">Protease</keyword>
<name>A0ABR8V8J8_9BACT</name>
<accession>A0ABR8V8J8</accession>
<comment type="similarity">
    <text evidence="1">Belongs to the peptidase C40 family.</text>
</comment>
<keyword evidence="8" id="KW-1185">Reference proteome</keyword>
<dbReference type="PROSITE" id="PS51257">
    <property type="entry name" value="PROKAR_LIPOPROTEIN"/>
    <property type="match status" value="1"/>
</dbReference>
<evidence type="ECO:0000256" key="5">
    <source>
        <dbReference type="ARBA" id="ARBA00022807"/>
    </source>
</evidence>
<dbReference type="PANTHER" id="PTHR47360:SF1">
    <property type="entry name" value="ENDOPEPTIDASE NLPC-RELATED"/>
    <property type="match status" value="1"/>
</dbReference>
<evidence type="ECO:0000256" key="4">
    <source>
        <dbReference type="ARBA" id="ARBA00022801"/>
    </source>
</evidence>
<dbReference type="PROSITE" id="PS51935">
    <property type="entry name" value="NLPC_P60"/>
    <property type="match status" value="1"/>
</dbReference>